<keyword evidence="1" id="KW-0472">Membrane</keyword>
<dbReference type="Proteomes" id="UP000824160">
    <property type="component" value="Unassembled WGS sequence"/>
</dbReference>
<reference evidence="2" key="2">
    <citation type="journal article" date="2021" name="PeerJ">
        <title>Extensive microbial diversity within the chicken gut microbiome revealed by metagenomics and culture.</title>
        <authorList>
            <person name="Gilroy R."/>
            <person name="Ravi A."/>
            <person name="Getino M."/>
            <person name="Pursley I."/>
            <person name="Horton D.L."/>
            <person name="Alikhan N.F."/>
            <person name="Baker D."/>
            <person name="Gharbi K."/>
            <person name="Hall N."/>
            <person name="Watson M."/>
            <person name="Adriaenssens E.M."/>
            <person name="Foster-Nyarko E."/>
            <person name="Jarju S."/>
            <person name="Secka A."/>
            <person name="Antonio M."/>
            <person name="Oren A."/>
            <person name="Chaudhuri R.R."/>
            <person name="La Ragione R."/>
            <person name="Hildebrand F."/>
            <person name="Pallen M.J."/>
        </authorList>
    </citation>
    <scope>NUCLEOTIDE SEQUENCE</scope>
    <source>
        <strain evidence="2">ChiBcec7-5410</strain>
    </source>
</reference>
<sequence length="51" mass="5504">MIENIIIIGIIAVIVAGILFYLYRAKKKGQTCIGCPYCKQCGGKGHCGSKE</sequence>
<protein>
    <submittedName>
        <fullName evidence="2">FeoB-associated Cys-rich membrane protein</fullName>
    </submittedName>
</protein>
<evidence type="ECO:0000313" key="2">
    <source>
        <dbReference type="EMBL" id="HIT94831.1"/>
    </source>
</evidence>
<evidence type="ECO:0000313" key="3">
    <source>
        <dbReference type="Proteomes" id="UP000824160"/>
    </source>
</evidence>
<dbReference type="AlphaFoldDB" id="A0A9D1H7T3"/>
<evidence type="ECO:0000256" key="1">
    <source>
        <dbReference type="SAM" id="Phobius"/>
    </source>
</evidence>
<accession>A0A9D1H7T3</accession>
<gene>
    <name evidence="2" type="ORF">IAC43_06565</name>
</gene>
<organism evidence="2 3">
    <name type="scientific">Candidatus Faecivivens stercoripullorum</name>
    <dbReference type="NCBI Taxonomy" id="2840805"/>
    <lineage>
        <taxon>Bacteria</taxon>
        <taxon>Bacillati</taxon>
        <taxon>Bacillota</taxon>
        <taxon>Clostridia</taxon>
        <taxon>Eubacteriales</taxon>
        <taxon>Oscillospiraceae</taxon>
        <taxon>Oscillospiraceae incertae sedis</taxon>
        <taxon>Candidatus Faecivivens</taxon>
    </lineage>
</organism>
<keyword evidence="1" id="KW-1133">Transmembrane helix</keyword>
<feature type="transmembrane region" description="Helical" evidence="1">
    <location>
        <begin position="6"/>
        <end position="23"/>
    </location>
</feature>
<keyword evidence="1" id="KW-0812">Transmembrane</keyword>
<reference evidence="2" key="1">
    <citation type="submission" date="2020-10" db="EMBL/GenBank/DDBJ databases">
        <authorList>
            <person name="Gilroy R."/>
        </authorList>
    </citation>
    <scope>NUCLEOTIDE SEQUENCE</scope>
    <source>
        <strain evidence="2">ChiBcec7-5410</strain>
    </source>
</reference>
<name>A0A9D1H7T3_9FIRM</name>
<dbReference type="EMBL" id="DVLW01000178">
    <property type="protein sequence ID" value="HIT94831.1"/>
    <property type="molecule type" value="Genomic_DNA"/>
</dbReference>
<comment type="caution">
    <text evidence="2">The sequence shown here is derived from an EMBL/GenBank/DDBJ whole genome shotgun (WGS) entry which is preliminary data.</text>
</comment>
<proteinExistence type="predicted"/>